<name>A0A0B1TIX6_OESDE</name>
<protein>
    <submittedName>
        <fullName evidence="1">Uncharacterized protein</fullName>
    </submittedName>
</protein>
<gene>
    <name evidence="1" type="ORF">OESDEN_04279</name>
</gene>
<dbReference type="EMBL" id="KN549855">
    <property type="protein sequence ID" value="KHJ95767.1"/>
    <property type="molecule type" value="Genomic_DNA"/>
</dbReference>
<dbReference type="Proteomes" id="UP000053660">
    <property type="component" value="Unassembled WGS sequence"/>
</dbReference>
<evidence type="ECO:0000313" key="2">
    <source>
        <dbReference type="Proteomes" id="UP000053660"/>
    </source>
</evidence>
<accession>A0A0B1TIX6</accession>
<dbReference type="AlphaFoldDB" id="A0A0B1TIX6"/>
<organism evidence="1 2">
    <name type="scientific">Oesophagostomum dentatum</name>
    <name type="common">Nodular worm</name>
    <dbReference type="NCBI Taxonomy" id="61180"/>
    <lineage>
        <taxon>Eukaryota</taxon>
        <taxon>Metazoa</taxon>
        <taxon>Ecdysozoa</taxon>
        <taxon>Nematoda</taxon>
        <taxon>Chromadorea</taxon>
        <taxon>Rhabditida</taxon>
        <taxon>Rhabditina</taxon>
        <taxon>Rhabditomorpha</taxon>
        <taxon>Strongyloidea</taxon>
        <taxon>Strongylidae</taxon>
        <taxon>Oesophagostomum</taxon>
    </lineage>
</organism>
<keyword evidence="2" id="KW-1185">Reference proteome</keyword>
<proteinExistence type="predicted"/>
<dbReference type="OrthoDB" id="361494at2759"/>
<sequence length="70" mass="7761">MSNALDHFAIADEGTSVRVAVPVEDDIDWIRFSRAYHQEPQVSLISTLSAHLSRVNACVYRNGSQQSSVN</sequence>
<evidence type="ECO:0000313" key="1">
    <source>
        <dbReference type="EMBL" id="KHJ95767.1"/>
    </source>
</evidence>
<reference evidence="1 2" key="1">
    <citation type="submission" date="2014-03" db="EMBL/GenBank/DDBJ databases">
        <title>Draft genome of the hookworm Oesophagostomum dentatum.</title>
        <authorList>
            <person name="Mitreva M."/>
        </authorList>
    </citation>
    <scope>NUCLEOTIDE SEQUENCE [LARGE SCALE GENOMIC DNA]</scope>
    <source>
        <strain evidence="1 2">OD-Hann</strain>
    </source>
</reference>